<dbReference type="RefSeq" id="WP_099020044.1">
    <property type="nucleotide sequence ID" value="NZ_NIHB01000005.1"/>
</dbReference>
<accession>A0A4R6XL53</accession>
<dbReference type="InterPro" id="IPR046341">
    <property type="entry name" value="SET_dom_sf"/>
</dbReference>
<dbReference type="Pfam" id="PF00856">
    <property type="entry name" value="SET"/>
    <property type="match status" value="1"/>
</dbReference>
<dbReference type="OrthoDB" id="9790349at2"/>
<evidence type="ECO:0000256" key="2">
    <source>
        <dbReference type="ARBA" id="ARBA00022691"/>
    </source>
</evidence>
<gene>
    <name evidence="5" type="ORF">C8D91_2674</name>
</gene>
<dbReference type="InterPro" id="IPR053201">
    <property type="entry name" value="Flavunoidine_N-MTase"/>
</dbReference>
<feature type="domain" description="SET" evidence="3">
    <location>
        <begin position="19"/>
        <end position="111"/>
    </location>
</feature>
<evidence type="ECO:0008006" key="7">
    <source>
        <dbReference type="Google" id="ProtNLM"/>
    </source>
</evidence>
<proteinExistence type="predicted"/>
<evidence type="ECO:0000313" key="5">
    <source>
        <dbReference type="EMBL" id="TDR16768.1"/>
    </source>
</evidence>
<dbReference type="Proteomes" id="UP000295724">
    <property type="component" value="Unassembled WGS sequence"/>
</dbReference>
<dbReference type="InterPro" id="IPR003616">
    <property type="entry name" value="Post-SET_dom"/>
</dbReference>
<dbReference type="PANTHER" id="PTHR12350:SF19">
    <property type="entry name" value="SET DOMAIN-CONTAINING PROTEIN"/>
    <property type="match status" value="1"/>
</dbReference>
<evidence type="ECO:0000259" key="3">
    <source>
        <dbReference type="PROSITE" id="PS50280"/>
    </source>
</evidence>
<feature type="domain" description="Post-SET" evidence="4">
    <location>
        <begin position="119"/>
        <end position="135"/>
    </location>
</feature>
<name>A0A4R6XL53_9GAMM</name>
<evidence type="ECO:0000313" key="6">
    <source>
        <dbReference type="Proteomes" id="UP000295724"/>
    </source>
</evidence>
<dbReference type="PANTHER" id="PTHR12350">
    <property type="entry name" value="HISTONE-LYSINE N-METHYLTRANSFERASE-RELATED"/>
    <property type="match status" value="1"/>
</dbReference>
<dbReference type="GO" id="GO:0016740">
    <property type="term" value="F:transferase activity"/>
    <property type="evidence" value="ECO:0007669"/>
    <property type="project" value="UniProtKB-KW"/>
</dbReference>
<dbReference type="EMBL" id="SNZB01000007">
    <property type="protein sequence ID" value="TDR16768.1"/>
    <property type="molecule type" value="Genomic_DNA"/>
</dbReference>
<protein>
    <recommendedName>
        <fullName evidence="7">SET domain-containing protein</fullName>
    </recommendedName>
</protein>
<keyword evidence="1" id="KW-0808">Transferase</keyword>
<dbReference type="PROSITE" id="PS50868">
    <property type="entry name" value="POST_SET"/>
    <property type="match status" value="1"/>
</dbReference>
<sequence length="156" mass="17770">MLYPPEYGQDPLYPQAKDFKIEYKNHVVGSGMVTLKRFKKGEIIAKLAGDVVTSIRPHSFRISKKKHLNDKYFIGYFIHSCVPNTAINTKELIATALTDIEPGSYISIDYSATEDYLFRQFKCNCGNKKCRGVIAGKKETKRSGLSLMSYYEDDFC</sequence>
<keyword evidence="6" id="KW-1185">Reference proteome</keyword>
<dbReference type="AlphaFoldDB" id="A0A4R6XL53"/>
<dbReference type="Gene3D" id="2.170.270.10">
    <property type="entry name" value="SET domain"/>
    <property type="match status" value="1"/>
</dbReference>
<organism evidence="5 6">
    <name type="scientific">Marinicella litoralis</name>
    <dbReference type="NCBI Taxonomy" id="644220"/>
    <lineage>
        <taxon>Bacteria</taxon>
        <taxon>Pseudomonadati</taxon>
        <taxon>Pseudomonadota</taxon>
        <taxon>Gammaproteobacteria</taxon>
        <taxon>Lysobacterales</taxon>
        <taxon>Marinicellaceae</taxon>
        <taxon>Marinicella</taxon>
    </lineage>
</organism>
<dbReference type="SUPFAM" id="SSF82199">
    <property type="entry name" value="SET domain"/>
    <property type="match status" value="1"/>
</dbReference>
<evidence type="ECO:0000256" key="1">
    <source>
        <dbReference type="ARBA" id="ARBA00022679"/>
    </source>
</evidence>
<evidence type="ECO:0000259" key="4">
    <source>
        <dbReference type="PROSITE" id="PS50868"/>
    </source>
</evidence>
<reference evidence="5 6" key="1">
    <citation type="submission" date="2019-03" db="EMBL/GenBank/DDBJ databases">
        <title>Genomic Encyclopedia of Type Strains, Phase IV (KMG-IV): sequencing the most valuable type-strain genomes for metagenomic binning, comparative biology and taxonomic classification.</title>
        <authorList>
            <person name="Goeker M."/>
        </authorList>
    </citation>
    <scope>NUCLEOTIDE SEQUENCE [LARGE SCALE GENOMIC DNA]</scope>
    <source>
        <strain evidence="5 6">DSM 25488</strain>
    </source>
</reference>
<comment type="caution">
    <text evidence="5">The sequence shown here is derived from an EMBL/GenBank/DDBJ whole genome shotgun (WGS) entry which is preliminary data.</text>
</comment>
<dbReference type="InterPro" id="IPR001214">
    <property type="entry name" value="SET_dom"/>
</dbReference>
<keyword evidence="2" id="KW-0949">S-adenosyl-L-methionine</keyword>
<dbReference type="PROSITE" id="PS50280">
    <property type="entry name" value="SET"/>
    <property type="match status" value="1"/>
</dbReference>